<evidence type="ECO:0000313" key="3">
    <source>
        <dbReference type="Proteomes" id="UP001297581"/>
    </source>
</evidence>
<dbReference type="CDD" id="cd23763">
    <property type="entry name" value="ASKHA_ATPase_ROK"/>
    <property type="match status" value="1"/>
</dbReference>
<dbReference type="Proteomes" id="UP001297581">
    <property type="component" value="Unassembled WGS sequence"/>
</dbReference>
<evidence type="ECO:0000313" key="2">
    <source>
        <dbReference type="EMBL" id="MCH4296514.1"/>
    </source>
</evidence>
<reference evidence="2 3" key="1">
    <citation type="submission" date="2022-02" db="EMBL/GenBank/DDBJ databases">
        <title>The genome sequence of Shewanella sp. 3B26.</title>
        <authorList>
            <person name="Du J."/>
        </authorList>
    </citation>
    <scope>NUCLEOTIDE SEQUENCE [LARGE SCALE GENOMIC DNA]</scope>
    <source>
        <strain evidence="2 3">3B26</strain>
    </source>
</reference>
<dbReference type="RefSeq" id="WP_240592532.1">
    <property type="nucleotide sequence ID" value="NZ_JAKUDL010000011.1"/>
</dbReference>
<protein>
    <submittedName>
        <fullName evidence="2">ROK family protein</fullName>
    </submittedName>
</protein>
<comment type="similarity">
    <text evidence="1">Belongs to the ROK (NagC/XylR) family.</text>
</comment>
<gene>
    <name evidence="2" type="ORF">MJ923_19600</name>
</gene>
<organism evidence="2 3">
    <name type="scientific">Shewanella zhuhaiensis</name>
    <dbReference type="NCBI Taxonomy" id="2919576"/>
    <lineage>
        <taxon>Bacteria</taxon>
        <taxon>Pseudomonadati</taxon>
        <taxon>Pseudomonadota</taxon>
        <taxon>Gammaproteobacteria</taxon>
        <taxon>Alteromonadales</taxon>
        <taxon>Shewanellaceae</taxon>
        <taxon>Shewanella</taxon>
    </lineage>
</organism>
<comment type="caution">
    <text evidence="2">The sequence shown here is derived from an EMBL/GenBank/DDBJ whole genome shotgun (WGS) entry which is preliminary data.</text>
</comment>
<dbReference type="Pfam" id="PF00480">
    <property type="entry name" value="ROK"/>
    <property type="match status" value="1"/>
</dbReference>
<evidence type="ECO:0000256" key="1">
    <source>
        <dbReference type="ARBA" id="ARBA00006479"/>
    </source>
</evidence>
<dbReference type="PANTHER" id="PTHR18964">
    <property type="entry name" value="ROK (REPRESSOR, ORF, KINASE) FAMILY"/>
    <property type="match status" value="1"/>
</dbReference>
<accession>A0AAJ1BKG6</accession>
<dbReference type="EMBL" id="JAKUDL010000011">
    <property type="protein sequence ID" value="MCH4296514.1"/>
    <property type="molecule type" value="Genomic_DNA"/>
</dbReference>
<dbReference type="SUPFAM" id="SSF53067">
    <property type="entry name" value="Actin-like ATPase domain"/>
    <property type="match status" value="1"/>
</dbReference>
<dbReference type="PANTHER" id="PTHR18964:SF149">
    <property type="entry name" value="BIFUNCTIONAL UDP-N-ACETYLGLUCOSAMINE 2-EPIMERASE_N-ACETYLMANNOSAMINE KINASE"/>
    <property type="match status" value="1"/>
</dbReference>
<dbReference type="InterPro" id="IPR000600">
    <property type="entry name" value="ROK"/>
</dbReference>
<dbReference type="Gene3D" id="3.30.420.40">
    <property type="match status" value="2"/>
</dbReference>
<proteinExistence type="inferred from homology"/>
<keyword evidence="3" id="KW-1185">Reference proteome</keyword>
<dbReference type="InterPro" id="IPR043129">
    <property type="entry name" value="ATPase_NBD"/>
</dbReference>
<dbReference type="AlphaFoldDB" id="A0AAJ1BKG6"/>
<sequence length="294" mass="31465">MSVLCLDLGGTKLAIGRVAYPDKHATQTDAVTAITRLPVPQQADYAGMLQFLNQAIEPQLDGSVRGIAIGVPGTVSLQNGTLLEVMNLPCLIGKPLAADLEARFQLPVSLNNDANLFALGESVLGNKRNLLGITLGTGVGAGVVFDGRLYSGKHCAAGEIGCFPYLDGIMEHYCSGQFFRRFAHCPGEQVRARALAGDTDALVLFQRFGEHLAELIYQTLLAYDPAEIVLGGSVSQAFALFNDALWQRLAERADVSRLEGLSIRASTEANAALIGAAHWFFQYKGDSNHEMAVA</sequence>
<name>A0AAJ1BKG6_9GAMM</name>